<dbReference type="SUPFAM" id="SSF57667">
    <property type="entry name" value="beta-beta-alpha zinc fingers"/>
    <property type="match status" value="2"/>
</dbReference>
<dbReference type="GO" id="GO:0000978">
    <property type="term" value="F:RNA polymerase II cis-regulatory region sequence-specific DNA binding"/>
    <property type="evidence" value="ECO:0007669"/>
    <property type="project" value="TreeGrafter"/>
</dbReference>
<evidence type="ECO:0000256" key="12">
    <source>
        <dbReference type="ARBA" id="ARBA00023163"/>
    </source>
</evidence>
<evidence type="ECO:0000256" key="3">
    <source>
        <dbReference type="ARBA" id="ARBA00022553"/>
    </source>
</evidence>
<dbReference type="FunFam" id="3.30.160.60:FF:000018">
    <property type="entry name" value="Krueppel-like factor 15"/>
    <property type="match status" value="1"/>
</dbReference>
<feature type="domain" description="C2H2-type" evidence="19">
    <location>
        <begin position="374"/>
        <end position="403"/>
    </location>
</feature>
<keyword evidence="12" id="KW-0804">Transcription</keyword>
<comment type="function">
    <text evidence="14">Transcription factor that binds to the CACCC box in the promoter of target genes such as HBB/beta globin or NOV and activates their transcription. Might be involved in transcriptional regulation by modulating the binding of the RARA nuclear receptor to RARE DNA elements.</text>
</comment>
<dbReference type="FunFam" id="3.30.160.60:FF:001156">
    <property type="entry name" value="Zinc finger protein 407"/>
    <property type="match status" value="1"/>
</dbReference>
<keyword evidence="6 18" id="KW-0863">Zinc-finger</keyword>
<proteinExistence type="inferred from homology"/>
<accession>A0A6P8S8A1</accession>
<evidence type="ECO:0000256" key="7">
    <source>
        <dbReference type="ARBA" id="ARBA00022833"/>
    </source>
</evidence>
<evidence type="ECO:0000256" key="8">
    <source>
        <dbReference type="ARBA" id="ARBA00022843"/>
    </source>
</evidence>
<evidence type="ECO:0000256" key="2">
    <source>
        <dbReference type="ARBA" id="ARBA00006991"/>
    </source>
</evidence>
<evidence type="ECO:0000256" key="15">
    <source>
        <dbReference type="ARBA" id="ARBA00064490"/>
    </source>
</evidence>
<dbReference type="CTD" id="10365"/>
<dbReference type="GO" id="GO:0008270">
    <property type="term" value="F:zinc ion binding"/>
    <property type="evidence" value="ECO:0007669"/>
    <property type="project" value="UniProtKB-KW"/>
</dbReference>
<dbReference type="SMART" id="SM00355">
    <property type="entry name" value="ZnF_C2H2"/>
    <property type="match status" value="3"/>
</dbReference>
<keyword evidence="4" id="KW-0479">Metal-binding</keyword>
<dbReference type="Proteomes" id="UP000515159">
    <property type="component" value="Chromosome 8"/>
</dbReference>
<keyword evidence="10" id="KW-0238">DNA-binding</keyword>
<keyword evidence="8" id="KW-0832">Ubl conjugation</keyword>
<evidence type="ECO:0000256" key="17">
    <source>
        <dbReference type="ARBA" id="ARBA00080631"/>
    </source>
</evidence>
<evidence type="ECO:0000256" key="16">
    <source>
        <dbReference type="ARBA" id="ARBA00068012"/>
    </source>
</evidence>
<evidence type="ECO:0000313" key="20">
    <source>
        <dbReference type="Proteomes" id="UP000515159"/>
    </source>
</evidence>
<feature type="domain" description="C2H2-type" evidence="19">
    <location>
        <begin position="344"/>
        <end position="373"/>
    </location>
</feature>
<keyword evidence="11" id="KW-0010">Activator</keyword>
<sequence>MSLTTRQRNSCPASKLSPGGFRQEKPFFLFIFFASCNPGDSEMALRESSLPSFSTFATPREKCFQERWKCDAEIKSSQSSCGIPDMIANSDSISSKKDDEDLNSVLDFILSMGGDNLSQSSPSGDYPAATTEPSNFYQMASSPDTYSCLEQGSPPPYSSSLMAELIRGDVDSSYCHPSNVHGRFFVTSNFGNPSFVDSIKPEPNMDSYGPVMGMVPQSCTKIKQEGNTACMMAYDQPRLANSPQIPCSETPPLSPDDLLISECHTQMICHPFQQSYQSATSFHHQSSQLQYQNVSQFSMFEEGLALQSTVSRGMLTPPSSPLELLDAKPKRGRRSWPRKRTATHTCTYAGCGKTYTKSSHLKAHLRTHTGEKPYHCNWEGCGWKFARSDELTRHYRKHTGHRPFQCHLCDRAFSRSDHLALHMKRHM</sequence>
<dbReference type="InterPro" id="IPR013087">
    <property type="entry name" value="Znf_C2H2_type"/>
</dbReference>
<comment type="subunit">
    <text evidence="15">Interacts with WWP1.</text>
</comment>
<keyword evidence="13" id="KW-0539">Nucleus</keyword>
<dbReference type="Gene3D" id="3.30.160.60">
    <property type="entry name" value="Classic Zinc Finger"/>
    <property type="match status" value="3"/>
</dbReference>
<keyword evidence="3" id="KW-0597">Phosphoprotein</keyword>
<dbReference type="FunFam" id="3.30.160.60:FF:000237">
    <property type="entry name" value="Krueppel-like factor 2"/>
    <property type="match status" value="1"/>
</dbReference>
<evidence type="ECO:0000256" key="11">
    <source>
        <dbReference type="ARBA" id="ARBA00023159"/>
    </source>
</evidence>
<dbReference type="CDD" id="cd21583">
    <property type="entry name" value="KLF2_N"/>
    <property type="match status" value="1"/>
</dbReference>
<organism evidence="20 21">
    <name type="scientific">Geotrypetes seraphini</name>
    <name type="common">Gaboon caecilian</name>
    <name type="synonym">Caecilia seraphini</name>
    <dbReference type="NCBI Taxonomy" id="260995"/>
    <lineage>
        <taxon>Eukaryota</taxon>
        <taxon>Metazoa</taxon>
        <taxon>Chordata</taxon>
        <taxon>Craniata</taxon>
        <taxon>Vertebrata</taxon>
        <taxon>Euteleostomi</taxon>
        <taxon>Amphibia</taxon>
        <taxon>Gymnophiona</taxon>
        <taxon>Geotrypetes</taxon>
    </lineage>
</organism>
<evidence type="ECO:0000256" key="5">
    <source>
        <dbReference type="ARBA" id="ARBA00022737"/>
    </source>
</evidence>
<dbReference type="RefSeq" id="XP_033813148.1">
    <property type="nucleotide sequence ID" value="XM_033957257.1"/>
</dbReference>
<evidence type="ECO:0000313" key="21">
    <source>
        <dbReference type="RefSeq" id="XP_033813148.1"/>
    </source>
</evidence>
<evidence type="ECO:0000256" key="4">
    <source>
        <dbReference type="ARBA" id="ARBA00022723"/>
    </source>
</evidence>
<evidence type="ECO:0000256" key="6">
    <source>
        <dbReference type="ARBA" id="ARBA00022771"/>
    </source>
</evidence>
<keyword evidence="9" id="KW-0805">Transcription regulation</keyword>
<dbReference type="PANTHER" id="PTHR23235:SF109">
    <property type="entry name" value="KRUEPPEL-LIKE FACTOR 2"/>
    <property type="match status" value="1"/>
</dbReference>
<dbReference type="GO" id="GO:0045893">
    <property type="term" value="P:positive regulation of DNA-templated transcription"/>
    <property type="evidence" value="ECO:0007669"/>
    <property type="project" value="UniProtKB-ARBA"/>
</dbReference>
<comment type="similarity">
    <text evidence="2">Belongs to the krueppel C2H2-type zinc-finger protein family.</text>
</comment>
<feature type="domain" description="C2H2-type" evidence="19">
    <location>
        <begin position="404"/>
        <end position="427"/>
    </location>
</feature>
<dbReference type="Pfam" id="PF00096">
    <property type="entry name" value="zf-C2H2"/>
    <property type="match status" value="3"/>
</dbReference>
<comment type="subcellular location">
    <subcellularLocation>
        <location evidence="1">Nucleus</location>
    </subcellularLocation>
</comment>
<evidence type="ECO:0000256" key="9">
    <source>
        <dbReference type="ARBA" id="ARBA00023015"/>
    </source>
</evidence>
<evidence type="ECO:0000256" key="1">
    <source>
        <dbReference type="ARBA" id="ARBA00004123"/>
    </source>
</evidence>
<evidence type="ECO:0000256" key="14">
    <source>
        <dbReference type="ARBA" id="ARBA00055776"/>
    </source>
</evidence>
<evidence type="ECO:0000256" key="10">
    <source>
        <dbReference type="ARBA" id="ARBA00023125"/>
    </source>
</evidence>
<dbReference type="KEGG" id="gsh:117366124"/>
<dbReference type="PROSITE" id="PS50157">
    <property type="entry name" value="ZINC_FINGER_C2H2_2"/>
    <property type="match status" value="3"/>
</dbReference>
<evidence type="ECO:0000256" key="18">
    <source>
        <dbReference type="PROSITE-ProRule" id="PRU00042"/>
    </source>
</evidence>
<gene>
    <name evidence="21" type="primary">KLF2</name>
</gene>
<reference evidence="21" key="1">
    <citation type="submission" date="2025-08" db="UniProtKB">
        <authorList>
            <consortium name="RefSeq"/>
        </authorList>
    </citation>
    <scope>IDENTIFICATION</scope>
</reference>
<dbReference type="GO" id="GO:0005634">
    <property type="term" value="C:nucleus"/>
    <property type="evidence" value="ECO:0007669"/>
    <property type="project" value="UniProtKB-SubCell"/>
</dbReference>
<name>A0A6P8S8A1_GEOSA</name>
<keyword evidence="5" id="KW-0677">Repeat</keyword>
<dbReference type="PANTHER" id="PTHR23235">
    <property type="entry name" value="KRUEPPEL-LIKE TRANSCRIPTION FACTOR"/>
    <property type="match status" value="1"/>
</dbReference>
<keyword evidence="20" id="KW-1185">Reference proteome</keyword>
<dbReference type="OrthoDB" id="4748970at2759"/>
<dbReference type="FunCoup" id="A0A6P8S8A1">
    <property type="interactions" value="427"/>
</dbReference>
<evidence type="ECO:0000256" key="13">
    <source>
        <dbReference type="ARBA" id="ARBA00023242"/>
    </source>
</evidence>
<protein>
    <recommendedName>
        <fullName evidence="16">Krueppel-like factor 2</fullName>
    </recommendedName>
    <alternativeName>
        <fullName evidence="17">Lung krueppel-like factor</fullName>
    </alternativeName>
</protein>
<dbReference type="GO" id="GO:0000981">
    <property type="term" value="F:DNA-binding transcription factor activity, RNA polymerase II-specific"/>
    <property type="evidence" value="ECO:0007669"/>
    <property type="project" value="TreeGrafter"/>
</dbReference>
<dbReference type="GeneID" id="117366124"/>
<dbReference type="InParanoid" id="A0A6P8S8A1"/>
<evidence type="ECO:0000259" key="19">
    <source>
        <dbReference type="PROSITE" id="PS50157"/>
    </source>
</evidence>
<dbReference type="AlphaFoldDB" id="A0A6P8S8A1"/>
<keyword evidence="7" id="KW-0862">Zinc</keyword>
<dbReference type="InterPro" id="IPR036236">
    <property type="entry name" value="Znf_C2H2_sf"/>
</dbReference>
<dbReference type="PROSITE" id="PS00028">
    <property type="entry name" value="ZINC_FINGER_C2H2_1"/>
    <property type="match status" value="3"/>
</dbReference>